<protein>
    <recommendedName>
        <fullName evidence="2">histone acetyltransferase</fullName>
        <ecNumber evidence="2">2.3.1.48</ecNumber>
    </recommendedName>
</protein>
<evidence type="ECO:0000256" key="5">
    <source>
        <dbReference type="ARBA" id="ARBA00022990"/>
    </source>
</evidence>
<keyword evidence="5" id="KW-0007">Acetylation</keyword>
<comment type="caution">
    <text evidence="11">The sequence shown here is derived from an EMBL/GenBank/DDBJ whole genome shotgun (WGS) entry which is preliminary data.</text>
</comment>
<dbReference type="InterPro" id="IPR051236">
    <property type="entry name" value="HAT_RTT109-like"/>
</dbReference>
<keyword evidence="7" id="KW-0804">Transcription</keyword>
<evidence type="ECO:0000313" key="12">
    <source>
        <dbReference type="Proteomes" id="UP001345827"/>
    </source>
</evidence>
<feature type="compositionally biased region" description="Polar residues" evidence="10">
    <location>
        <begin position="328"/>
        <end position="339"/>
    </location>
</feature>
<dbReference type="GO" id="GO:0006974">
    <property type="term" value="P:DNA damage response"/>
    <property type="evidence" value="ECO:0007669"/>
    <property type="project" value="UniProtKB-KW"/>
</dbReference>
<sequence length="533" mass="58474">MVPAPTLQSRLVSILPQGLDVIVYHLSSSPASTSALFAPLPGQDEEPTICESHFLAISSPERSGLKEILVFAIEILIFATPNLTTVFVCKADSSGFSSRLNASQGRPSVVAAVTSAFLDFLLEPRLNHSRVILSLFARSQNQYLFPGSIENPGKHVLDDRQLIKWWCRVLDKVLRLHSDTSDPPFSSSAHLLVPGCDKGETKTFFPPSSRQDSPSDPKWINSYPVELLVTDVADTPRHLVPRFPDDPKSRFLDDLDGDFIDNQGHWRSVKSLDQFWEMMSYRQECSAGRLVGFLWLVFSQGQTSHTKRSELDQFARGEPLERLREQASLPTPGNSQAQENGHAGFGQQTPSDLSMIRELNSPPPSSPLEVPHDEGPSTESADGNVNDGCASASLAGLTDEDVLQAHARRFNETLGELVLSTTQYQTLMDHLLQTDFAGEEKAAEATKSWIQKALALTGKAVFGLPVRGEHVLSGSEGAERTDLQRINVLTGVRKKRKADDTDERPANSQGTERTSNATVNTLSAGLVRKKPKG</sequence>
<proteinExistence type="predicted"/>
<dbReference type="PANTHER" id="PTHR31571:SF2">
    <property type="entry name" value="HISTONE ACETYLTRANSFERASE RTT109"/>
    <property type="match status" value="1"/>
</dbReference>
<accession>A0AAV9PQX6</accession>
<keyword evidence="8" id="KW-0539">Nucleus</keyword>
<dbReference type="PROSITE" id="PS51728">
    <property type="entry name" value="RTT109_HAT"/>
    <property type="match status" value="1"/>
</dbReference>
<dbReference type="EC" id="2.3.1.48" evidence="2"/>
<dbReference type="SMART" id="SM01250">
    <property type="entry name" value="KAT11"/>
    <property type="match status" value="1"/>
</dbReference>
<reference evidence="11 12" key="1">
    <citation type="submission" date="2023-06" db="EMBL/GenBank/DDBJ databases">
        <title>Black Yeasts Isolated from many extreme environments.</title>
        <authorList>
            <person name="Coleine C."/>
            <person name="Stajich J.E."/>
            <person name="Selbmann L."/>
        </authorList>
    </citation>
    <scope>NUCLEOTIDE SEQUENCE [LARGE SCALE GENOMIC DNA]</scope>
    <source>
        <strain evidence="11 12">CCFEE 5887</strain>
    </source>
</reference>
<evidence type="ECO:0000256" key="6">
    <source>
        <dbReference type="ARBA" id="ARBA00023015"/>
    </source>
</evidence>
<name>A0AAV9PQX6_9PEZI</name>
<comment type="catalytic activity">
    <reaction evidence="9">
        <text>L-lysyl-[histone] + acetyl-CoA = N(6)-acetyl-L-lysyl-[histone] + CoA + H(+)</text>
        <dbReference type="Rhea" id="RHEA:21992"/>
        <dbReference type="Rhea" id="RHEA-COMP:9845"/>
        <dbReference type="Rhea" id="RHEA-COMP:11338"/>
        <dbReference type="ChEBI" id="CHEBI:15378"/>
        <dbReference type="ChEBI" id="CHEBI:29969"/>
        <dbReference type="ChEBI" id="CHEBI:57287"/>
        <dbReference type="ChEBI" id="CHEBI:57288"/>
        <dbReference type="ChEBI" id="CHEBI:61930"/>
        <dbReference type="EC" id="2.3.1.48"/>
    </reaction>
    <physiologicalReaction direction="left-to-right" evidence="9">
        <dbReference type="Rhea" id="RHEA:21993"/>
    </physiologicalReaction>
</comment>
<dbReference type="EMBL" id="JAXLQG010000029">
    <property type="protein sequence ID" value="KAK5528009.1"/>
    <property type="molecule type" value="Genomic_DNA"/>
</dbReference>
<keyword evidence="12" id="KW-1185">Reference proteome</keyword>
<comment type="subcellular location">
    <subcellularLocation>
        <location evidence="1">Nucleus</location>
    </subcellularLocation>
</comment>
<organism evidence="11 12">
    <name type="scientific">Vermiconidia calcicola</name>
    <dbReference type="NCBI Taxonomy" id="1690605"/>
    <lineage>
        <taxon>Eukaryota</taxon>
        <taxon>Fungi</taxon>
        <taxon>Dikarya</taxon>
        <taxon>Ascomycota</taxon>
        <taxon>Pezizomycotina</taxon>
        <taxon>Dothideomycetes</taxon>
        <taxon>Dothideomycetidae</taxon>
        <taxon>Mycosphaerellales</taxon>
        <taxon>Extremaceae</taxon>
        <taxon>Vermiconidia</taxon>
    </lineage>
</organism>
<evidence type="ECO:0000256" key="8">
    <source>
        <dbReference type="ARBA" id="ARBA00023242"/>
    </source>
</evidence>
<keyword evidence="4" id="KW-0227">DNA damage</keyword>
<keyword evidence="3" id="KW-0808">Transferase</keyword>
<gene>
    <name evidence="11" type="ORF">LTR25_010675</name>
</gene>
<dbReference type="GO" id="GO:0006355">
    <property type="term" value="P:regulation of DNA-templated transcription"/>
    <property type="evidence" value="ECO:0007669"/>
    <property type="project" value="InterPro"/>
</dbReference>
<evidence type="ECO:0000256" key="1">
    <source>
        <dbReference type="ARBA" id="ARBA00004123"/>
    </source>
</evidence>
<dbReference type="InterPro" id="IPR013178">
    <property type="entry name" value="Histone_AcTrfase_Rtt109/CBP"/>
</dbReference>
<feature type="region of interest" description="Disordered" evidence="10">
    <location>
        <begin position="328"/>
        <end position="391"/>
    </location>
</feature>
<keyword evidence="6" id="KW-0805">Transcription regulation</keyword>
<evidence type="ECO:0000256" key="3">
    <source>
        <dbReference type="ARBA" id="ARBA00022679"/>
    </source>
</evidence>
<evidence type="ECO:0000256" key="9">
    <source>
        <dbReference type="ARBA" id="ARBA00048940"/>
    </source>
</evidence>
<evidence type="ECO:0000256" key="10">
    <source>
        <dbReference type="SAM" id="MobiDB-lite"/>
    </source>
</evidence>
<dbReference type="Pfam" id="PF08214">
    <property type="entry name" value="HAT_KAT11"/>
    <property type="match status" value="1"/>
</dbReference>
<evidence type="ECO:0000256" key="2">
    <source>
        <dbReference type="ARBA" id="ARBA00013184"/>
    </source>
</evidence>
<evidence type="ECO:0000256" key="7">
    <source>
        <dbReference type="ARBA" id="ARBA00023163"/>
    </source>
</evidence>
<dbReference type="Proteomes" id="UP001345827">
    <property type="component" value="Unassembled WGS sequence"/>
</dbReference>
<evidence type="ECO:0000313" key="11">
    <source>
        <dbReference type="EMBL" id="KAK5528009.1"/>
    </source>
</evidence>
<dbReference type="PANTHER" id="PTHR31571">
    <property type="entry name" value="ALTERED INHERITANCE OF MITOCHONDRIA PROTEIN 6"/>
    <property type="match status" value="1"/>
</dbReference>
<evidence type="ECO:0000256" key="4">
    <source>
        <dbReference type="ARBA" id="ARBA00022763"/>
    </source>
</evidence>
<dbReference type="AlphaFoldDB" id="A0AAV9PQX6"/>
<feature type="region of interest" description="Disordered" evidence="10">
    <location>
        <begin position="491"/>
        <end position="533"/>
    </location>
</feature>
<feature type="compositionally biased region" description="Polar residues" evidence="10">
    <location>
        <begin position="506"/>
        <end position="523"/>
    </location>
</feature>
<dbReference type="GO" id="GO:0032931">
    <property type="term" value="F:histone H3K56 acetyltransferase activity"/>
    <property type="evidence" value="ECO:0007669"/>
    <property type="project" value="TreeGrafter"/>
</dbReference>
<dbReference type="InterPro" id="IPR016849">
    <property type="entry name" value="Rtt109"/>
</dbReference>
<dbReference type="GO" id="GO:0005634">
    <property type="term" value="C:nucleus"/>
    <property type="evidence" value="ECO:0007669"/>
    <property type="project" value="UniProtKB-SubCell"/>
</dbReference>